<dbReference type="EMBL" id="GBRH01211867">
    <property type="protein sequence ID" value="JAD86028.1"/>
    <property type="molecule type" value="Transcribed_RNA"/>
</dbReference>
<sequence length="70" mass="8222">MEEDTQCLSFWRSYQSKQLRGAGRSRLCGSGARIRSRHTRSRMEQLMQRSHKQQLATVTACHLRGMWILL</sequence>
<name>A0A0A9DH67_ARUDO</name>
<organism evidence="1">
    <name type="scientific">Arundo donax</name>
    <name type="common">Giant reed</name>
    <name type="synonym">Donax arundinaceus</name>
    <dbReference type="NCBI Taxonomy" id="35708"/>
    <lineage>
        <taxon>Eukaryota</taxon>
        <taxon>Viridiplantae</taxon>
        <taxon>Streptophyta</taxon>
        <taxon>Embryophyta</taxon>
        <taxon>Tracheophyta</taxon>
        <taxon>Spermatophyta</taxon>
        <taxon>Magnoliopsida</taxon>
        <taxon>Liliopsida</taxon>
        <taxon>Poales</taxon>
        <taxon>Poaceae</taxon>
        <taxon>PACMAD clade</taxon>
        <taxon>Arundinoideae</taxon>
        <taxon>Arundineae</taxon>
        <taxon>Arundo</taxon>
    </lineage>
</organism>
<proteinExistence type="predicted"/>
<dbReference type="AlphaFoldDB" id="A0A0A9DH67"/>
<protein>
    <submittedName>
        <fullName evidence="1">Uncharacterized protein</fullName>
    </submittedName>
</protein>
<reference evidence="1" key="1">
    <citation type="submission" date="2014-09" db="EMBL/GenBank/DDBJ databases">
        <authorList>
            <person name="Magalhaes I.L.F."/>
            <person name="Oliveira U."/>
            <person name="Santos F.R."/>
            <person name="Vidigal T.H.D.A."/>
            <person name="Brescovit A.D."/>
            <person name="Santos A.J."/>
        </authorList>
    </citation>
    <scope>NUCLEOTIDE SEQUENCE</scope>
    <source>
        <tissue evidence="1">Shoot tissue taken approximately 20 cm above the soil surface</tissue>
    </source>
</reference>
<accession>A0A0A9DH67</accession>
<reference evidence="1" key="2">
    <citation type="journal article" date="2015" name="Data Brief">
        <title>Shoot transcriptome of the giant reed, Arundo donax.</title>
        <authorList>
            <person name="Barrero R.A."/>
            <person name="Guerrero F.D."/>
            <person name="Moolhuijzen P."/>
            <person name="Goolsby J.A."/>
            <person name="Tidwell J."/>
            <person name="Bellgard S.E."/>
            <person name="Bellgard M.I."/>
        </authorList>
    </citation>
    <scope>NUCLEOTIDE SEQUENCE</scope>
    <source>
        <tissue evidence="1">Shoot tissue taken approximately 20 cm above the soil surface</tissue>
    </source>
</reference>
<evidence type="ECO:0000313" key="1">
    <source>
        <dbReference type="EMBL" id="JAD86028.1"/>
    </source>
</evidence>